<sequence length="399" mass="43835">MDSPNSISSLSCTAHTKPHGHQLSAGERFNGVEARSFPSTHAIFSVRQLFSLPWRRNLLALSRVPSDSMHGKFQLPILPASSFNATALDMSSTCVSSPNAQETVPPNRTVAYSMQNRVVIPSVSLMQLTIGQPSQREAPILAPLLDFQSTNSNIPTPMGLFIGNVPMQPNGLPDKFVESFNKSSRKTLHLVPPSTQNGDVIVRPTLEMIKLRHLPIEYWTDDGLGIVASEVGKPLYPDAITKARTRLDFACICILLDISSKPPRHVIIMARKEDGGEVPCKVDVEYEWIPPKCVKCMCLGHSTGSCSMTKTTMKLPVAVFVQKSIVNHDKLSSTKVSIPQPRALEIVEEVAEPTTSHELSNPIPMITAKGPKKRSPQMVLHDKCECLEREGSQPPDHQV</sequence>
<accession>A0AAW2UMD7</accession>
<comment type="caution">
    <text evidence="2">The sequence shown here is derived from an EMBL/GenBank/DDBJ whole genome shotgun (WGS) entry which is preliminary data.</text>
</comment>
<feature type="compositionally biased region" description="Polar residues" evidence="1">
    <location>
        <begin position="1"/>
        <end position="14"/>
    </location>
</feature>
<reference evidence="2" key="2">
    <citation type="journal article" date="2024" name="Plant">
        <title>Genomic evolution and insights into agronomic trait innovations of Sesamum species.</title>
        <authorList>
            <person name="Miao H."/>
            <person name="Wang L."/>
            <person name="Qu L."/>
            <person name="Liu H."/>
            <person name="Sun Y."/>
            <person name="Le M."/>
            <person name="Wang Q."/>
            <person name="Wei S."/>
            <person name="Zheng Y."/>
            <person name="Lin W."/>
            <person name="Duan Y."/>
            <person name="Cao H."/>
            <person name="Xiong S."/>
            <person name="Wang X."/>
            <person name="Wei L."/>
            <person name="Li C."/>
            <person name="Ma Q."/>
            <person name="Ju M."/>
            <person name="Zhao R."/>
            <person name="Li G."/>
            <person name="Mu C."/>
            <person name="Tian Q."/>
            <person name="Mei H."/>
            <person name="Zhang T."/>
            <person name="Gao T."/>
            <person name="Zhang H."/>
        </authorList>
    </citation>
    <scope>NUCLEOTIDE SEQUENCE</scope>
    <source>
        <strain evidence="2">KEN1</strain>
    </source>
</reference>
<name>A0AAW2UMD7_9LAMI</name>
<feature type="region of interest" description="Disordered" evidence="1">
    <location>
        <begin position="352"/>
        <end position="377"/>
    </location>
</feature>
<reference evidence="2" key="1">
    <citation type="submission" date="2020-06" db="EMBL/GenBank/DDBJ databases">
        <authorList>
            <person name="Li T."/>
            <person name="Hu X."/>
            <person name="Zhang T."/>
            <person name="Song X."/>
            <person name="Zhang H."/>
            <person name="Dai N."/>
            <person name="Sheng W."/>
            <person name="Hou X."/>
            <person name="Wei L."/>
        </authorList>
    </citation>
    <scope>NUCLEOTIDE SEQUENCE</scope>
    <source>
        <strain evidence="2">KEN1</strain>
        <tissue evidence="2">Leaf</tissue>
    </source>
</reference>
<dbReference type="PANTHER" id="PTHR31286">
    <property type="entry name" value="GLYCINE-RICH CELL WALL STRUCTURAL PROTEIN 1.8-LIKE"/>
    <property type="match status" value="1"/>
</dbReference>
<proteinExistence type="predicted"/>
<feature type="region of interest" description="Disordered" evidence="1">
    <location>
        <begin position="1"/>
        <end position="24"/>
    </location>
</feature>
<evidence type="ECO:0008006" key="3">
    <source>
        <dbReference type="Google" id="ProtNLM"/>
    </source>
</evidence>
<dbReference type="InterPro" id="IPR040256">
    <property type="entry name" value="At4g02000-like"/>
</dbReference>
<evidence type="ECO:0000256" key="1">
    <source>
        <dbReference type="SAM" id="MobiDB-lite"/>
    </source>
</evidence>
<gene>
    <name evidence="2" type="ORF">Slati_3482000</name>
</gene>
<evidence type="ECO:0000313" key="2">
    <source>
        <dbReference type="EMBL" id="KAL0416501.1"/>
    </source>
</evidence>
<dbReference type="EMBL" id="JACGWN010000012">
    <property type="protein sequence ID" value="KAL0416501.1"/>
    <property type="molecule type" value="Genomic_DNA"/>
</dbReference>
<protein>
    <recommendedName>
        <fullName evidence="3">DUF4283 domain-containing protein</fullName>
    </recommendedName>
</protein>
<organism evidence="2">
    <name type="scientific">Sesamum latifolium</name>
    <dbReference type="NCBI Taxonomy" id="2727402"/>
    <lineage>
        <taxon>Eukaryota</taxon>
        <taxon>Viridiplantae</taxon>
        <taxon>Streptophyta</taxon>
        <taxon>Embryophyta</taxon>
        <taxon>Tracheophyta</taxon>
        <taxon>Spermatophyta</taxon>
        <taxon>Magnoliopsida</taxon>
        <taxon>eudicotyledons</taxon>
        <taxon>Gunneridae</taxon>
        <taxon>Pentapetalae</taxon>
        <taxon>asterids</taxon>
        <taxon>lamiids</taxon>
        <taxon>Lamiales</taxon>
        <taxon>Pedaliaceae</taxon>
        <taxon>Sesamum</taxon>
    </lineage>
</organism>
<dbReference type="PANTHER" id="PTHR31286:SF165">
    <property type="entry name" value="DUF4283 DOMAIN-CONTAINING PROTEIN"/>
    <property type="match status" value="1"/>
</dbReference>
<dbReference type="AlphaFoldDB" id="A0AAW2UMD7"/>